<feature type="compositionally biased region" description="Low complexity" evidence="1">
    <location>
        <begin position="36"/>
        <end position="51"/>
    </location>
</feature>
<name>A0A0A8Y7D8_ARUDO</name>
<proteinExistence type="predicted"/>
<feature type="region of interest" description="Disordered" evidence="1">
    <location>
        <begin position="1"/>
        <end position="51"/>
    </location>
</feature>
<accession>A0A0A8Y7D8</accession>
<dbReference type="EMBL" id="GBRH01276865">
    <property type="protein sequence ID" value="JAD21030.1"/>
    <property type="molecule type" value="Transcribed_RNA"/>
</dbReference>
<reference evidence="2" key="2">
    <citation type="journal article" date="2015" name="Data Brief">
        <title>Shoot transcriptome of the giant reed, Arundo donax.</title>
        <authorList>
            <person name="Barrero R.A."/>
            <person name="Guerrero F.D."/>
            <person name="Moolhuijzen P."/>
            <person name="Goolsby J.A."/>
            <person name="Tidwell J."/>
            <person name="Bellgard S.E."/>
            <person name="Bellgard M.I."/>
        </authorList>
    </citation>
    <scope>NUCLEOTIDE SEQUENCE</scope>
    <source>
        <tissue evidence="2">Shoot tissue taken approximately 20 cm above the soil surface</tissue>
    </source>
</reference>
<organism evidence="2">
    <name type="scientific">Arundo donax</name>
    <name type="common">Giant reed</name>
    <name type="synonym">Donax arundinaceus</name>
    <dbReference type="NCBI Taxonomy" id="35708"/>
    <lineage>
        <taxon>Eukaryota</taxon>
        <taxon>Viridiplantae</taxon>
        <taxon>Streptophyta</taxon>
        <taxon>Embryophyta</taxon>
        <taxon>Tracheophyta</taxon>
        <taxon>Spermatophyta</taxon>
        <taxon>Magnoliopsida</taxon>
        <taxon>Liliopsida</taxon>
        <taxon>Poales</taxon>
        <taxon>Poaceae</taxon>
        <taxon>PACMAD clade</taxon>
        <taxon>Arundinoideae</taxon>
        <taxon>Arundineae</taxon>
        <taxon>Arundo</taxon>
    </lineage>
</organism>
<evidence type="ECO:0000256" key="1">
    <source>
        <dbReference type="SAM" id="MobiDB-lite"/>
    </source>
</evidence>
<evidence type="ECO:0000313" key="2">
    <source>
        <dbReference type="EMBL" id="JAD21030.1"/>
    </source>
</evidence>
<reference evidence="2" key="1">
    <citation type="submission" date="2014-09" db="EMBL/GenBank/DDBJ databases">
        <authorList>
            <person name="Magalhaes I.L.F."/>
            <person name="Oliveira U."/>
            <person name="Santos F.R."/>
            <person name="Vidigal T.H.D.A."/>
            <person name="Brescovit A.D."/>
            <person name="Santos A.J."/>
        </authorList>
    </citation>
    <scope>NUCLEOTIDE SEQUENCE</scope>
    <source>
        <tissue evidence="2">Shoot tissue taken approximately 20 cm above the soil surface</tissue>
    </source>
</reference>
<dbReference type="AlphaFoldDB" id="A0A0A8Y7D8"/>
<protein>
    <submittedName>
        <fullName evidence="2">Uncharacterized protein</fullName>
    </submittedName>
</protein>
<sequence length="51" mass="5200">MLTSSQFPTAIIHSLPPLSLPSRTPESEHSVSPKGSLSSLSSSSSSDSSLG</sequence>